<keyword evidence="9 10" id="KW-0472">Membrane</keyword>
<dbReference type="InterPro" id="IPR011712">
    <property type="entry name" value="Sig_transdc_His_kin_sub3_dim/P"/>
</dbReference>
<dbReference type="Proteomes" id="UP000254571">
    <property type="component" value="Unassembled WGS sequence"/>
</dbReference>
<keyword evidence="5 10" id="KW-0812">Transmembrane</keyword>
<sequence length="534" mass="59538">MSRSLRHGVISLFIVLAWGSGWLMLWTLGFYLTHNGQQAALFLPHGVYLALLILLSRRYWPALALPPMLMLLWLHGEQLLNGYLLLAAPLIGLLPAGIAQQFWHRLPPLLAAADAAAGHGYASALLNTALLSPFVKSPAMMLGLASFTGGVLLTPFVYLIFEFLRQQHRYHLLGLDTNNPPLRTSLIIWCSLFFIIGIGTQMVLSPEIERLLLIVVFLPNVVMAWKFGWQGGVLSGLLGSMMITIARQVGVGFSNLVELEIFLATQALLGIGLGIAISRQQHLAQNLHHYRQRLEAELAARRALAEKLIHTEEDTRKSLARELHDEIGQNITAIQIQSQLVKRARDPAQTQAAASQINDLARRIHHSTRQLLRQLRPPALDELSFKEALHHLLNEFAFAERGIHCRFDYRLTATPESETVRFTLYRLLQELLNNVCKHADASEVAIALFQQGALLRLEVKDNGIGLRADQMAGFGIQGMRERVSALGGELTLESQRGTRVIVNLPQICNKQPANQEKVLVTADFLSSPFDFTFI</sequence>
<dbReference type="PANTHER" id="PTHR24421:SF58">
    <property type="entry name" value="SIGNAL TRANSDUCTION HISTIDINE-PROTEIN KINASE_PHOSPHATASE UHPB"/>
    <property type="match status" value="1"/>
</dbReference>
<dbReference type="InterPro" id="IPR050482">
    <property type="entry name" value="Sensor_HK_TwoCompSys"/>
</dbReference>
<dbReference type="SUPFAM" id="SSF55874">
    <property type="entry name" value="ATPase domain of HSP90 chaperone/DNA topoisomerase II/histidine kinase"/>
    <property type="match status" value="1"/>
</dbReference>
<dbReference type="InterPro" id="IPR007895">
    <property type="entry name" value="MASE1"/>
</dbReference>
<feature type="transmembrane region" description="Helical" evidence="10">
    <location>
        <begin position="261"/>
        <end position="278"/>
    </location>
</feature>
<feature type="transmembrane region" description="Helical" evidence="10">
    <location>
        <begin position="12"/>
        <end position="33"/>
    </location>
</feature>
<feature type="transmembrane region" description="Helical" evidence="10">
    <location>
        <begin position="39"/>
        <end position="60"/>
    </location>
</feature>
<dbReference type="InterPro" id="IPR005467">
    <property type="entry name" value="His_kinase_dom"/>
</dbReference>
<keyword evidence="8" id="KW-0902">Two-component regulatory system</keyword>
<keyword evidence="3" id="KW-0597">Phosphoprotein</keyword>
<proteinExistence type="predicted"/>
<dbReference type="Pfam" id="PF05231">
    <property type="entry name" value="MASE1"/>
    <property type="match status" value="1"/>
</dbReference>
<evidence type="ECO:0000256" key="8">
    <source>
        <dbReference type="ARBA" id="ARBA00023012"/>
    </source>
</evidence>
<evidence type="ECO:0000256" key="9">
    <source>
        <dbReference type="ARBA" id="ARBA00023136"/>
    </source>
</evidence>
<evidence type="ECO:0000313" key="13">
    <source>
        <dbReference type="Proteomes" id="UP000254571"/>
    </source>
</evidence>
<dbReference type="Gene3D" id="1.20.5.1930">
    <property type="match status" value="1"/>
</dbReference>
<dbReference type="GO" id="GO:0005886">
    <property type="term" value="C:plasma membrane"/>
    <property type="evidence" value="ECO:0007669"/>
    <property type="project" value="UniProtKB-SubCell"/>
</dbReference>
<dbReference type="PANTHER" id="PTHR24421">
    <property type="entry name" value="NITRATE/NITRITE SENSOR PROTEIN NARX-RELATED"/>
    <property type="match status" value="1"/>
</dbReference>
<comment type="subcellular location">
    <subcellularLocation>
        <location evidence="1">Cell membrane</location>
        <topology evidence="1">Multi-pass membrane protein</topology>
    </subcellularLocation>
</comment>
<evidence type="ECO:0000256" key="2">
    <source>
        <dbReference type="ARBA" id="ARBA00022475"/>
    </source>
</evidence>
<dbReference type="CDD" id="cd16917">
    <property type="entry name" value="HATPase_UhpB-NarQ-NarX-like"/>
    <property type="match status" value="1"/>
</dbReference>
<protein>
    <submittedName>
        <fullName evidence="12">Sensor histidine protein kinase UhpB</fullName>
        <ecNumber evidence="12">2.7.13.3</ecNumber>
    </submittedName>
</protein>
<evidence type="ECO:0000256" key="5">
    <source>
        <dbReference type="ARBA" id="ARBA00022692"/>
    </source>
</evidence>
<dbReference type="Pfam" id="PF07730">
    <property type="entry name" value="HisKA_3"/>
    <property type="match status" value="1"/>
</dbReference>
<dbReference type="InterPro" id="IPR036890">
    <property type="entry name" value="HATPase_C_sf"/>
</dbReference>
<dbReference type="GO" id="GO:0000155">
    <property type="term" value="F:phosphorelay sensor kinase activity"/>
    <property type="evidence" value="ECO:0007669"/>
    <property type="project" value="InterPro"/>
</dbReference>
<dbReference type="PROSITE" id="PS50109">
    <property type="entry name" value="HIS_KIN"/>
    <property type="match status" value="1"/>
</dbReference>
<dbReference type="SMART" id="SM00387">
    <property type="entry name" value="HATPase_c"/>
    <property type="match status" value="1"/>
</dbReference>
<feature type="transmembrane region" description="Helical" evidence="10">
    <location>
        <begin position="80"/>
        <end position="103"/>
    </location>
</feature>
<evidence type="ECO:0000256" key="10">
    <source>
        <dbReference type="SAM" id="Phobius"/>
    </source>
</evidence>
<dbReference type="Gene3D" id="3.30.565.10">
    <property type="entry name" value="Histidine kinase-like ATPase, C-terminal domain"/>
    <property type="match status" value="1"/>
</dbReference>
<evidence type="ECO:0000256" key="6">
    <source>
        <dbReference type="ARBA" id="ARBA00022777"/>
    </source>
</evidence>
<evidence type="ECO:0000256" key="7">
    <source>
        <dbReference type="ARBA" id="ARBA00022989"/>
    </source>
</evidence>
<dbReference type="AlphaFoldDB" id="A0A7H4P9D1"/>
<dbReference type="InterPro" id="IPR003594">
    <property type="entry name" value="HATPase_dom"/>
</dbReference>
<dbReference type="EMBL" id="UGMX01000002">
    <property type="protein sequence ID" value="STW09046.1"/>
    <property type="molecule type" value="Genomic_DNA"/>
</dbReference>
<keyword evidence="2" id="KW-1003">Cell membrane</keyword>
<organism evidence="12 13">
    <name type="scientific">Klebsiella grimontii</name>
    <dbReference type="NCBI Taxonomy" id="2058152"/>
    <lineage>
        <taxon>Bacteria</taxon>
        <taxon>Pseudomonadati</taxon>
        <taxon>Pseudomonadota</taxon>
        <taxon>Gammaproteobacteria</taxon>
        <taxon>Enterobacterales</taxon>
        <taxon>Enterobacteriaceae</taxon>
        <taxon>Klebsiella/Raoultella group</taxon>
        <taxon>Klebsiella</taxon>
    </lineage>
</organism>
<evidence type="ECO:0000313" key="12">
    <source>
        <dbReference type="EMBL" id="STW09046.1"/>
    </source>
</evidence>
<name>A0A7H4P9D1_9ENTR</name>
<keyword evidence="6 12" id="KW-0418">Kinase</keyword>
<reference evidence="12 13" key="1">
    <citation type="submission" date="2018-06" db="EMBL/GenBank/DDBJ databases">
        <authorList>
            <consortium name="Pathogen Informatics"/>
            <person name="Doyle S."/>
        </authorList>
    </citation>
    <scope>NUCLEOTIDE SEQUENCE [LARGE SCALE GENOMIC DNA]</scope>
    <source>
        <strain evidence="12 13">NCTC9149</strain>
    </source>
</reference>
<dbReference type="EC" id="2.7.13.3" evidence="12"/>
<evidence type="ECO:0000256" key="3">
    <source>
        <dbReference type="ARBA" id="ARBA00022553"/>
    </source>
</evidence>
<keyword evidence="7 10" id="KW-1133">Transmembrane helix</keyword>
<feature type="domain" description="Histidine kinase" evidence="11">
    <location>
        <begin position="322"/>
        <end position="508"/>
    </location>
</feature>
<dbReference type="GO" id="GO:0046983">
    <property type="term" value="F:protein dimerization activity"/>
    <property type="evidence" value="ECO:0007669"/>
    <property type="project" value="InterPro"/>
</dbReference>
<accession>A0A7H4P9D1</accession>
<dbReference type="Pfam" id="PF02518">
    <property type="entry name" value="HATPase_c"/>
    <property type="match status" value="1"/>
</dbReference>
<feature type="transmembrane region" description="Helical" evidence="10">
    <location>
        <begin position="181"/>
        <end position="204"/>
    </location>
</feature>
<evidence type="ECO:0000259" key="11">
    <source>
        <dbReference type="PROSITE" id="PS50109"/>
    </source>
</evidence>
<evidence type="ECO:0000256" key="1">
    <source>
        <dbReference type="ARBA" id="ARBA00004651"/>
    </source>
</evidence>
<comment type="caution">
    <text evidence="12">The sequence shown here is derived from an EMBL/GenBank/DDBJ whole genome shotgun (WGS) entry which is preliminary data.</text>
</comment>
<feature type="transmembrane region" description="Helical" evidence="10">
    <location>
        <begin position="142"/>
        <end position="161"/>
    </location>
</feature>
<gene>
    <name evidence="12" type="primary">nreB</name>
    <name evidence="12" type="ORF">NCTC9149_05519</name>
</gene>
<evidence type="ECO:0000256" key="4">
    <source>
        <dbReference type="ARBA" id="ARBA00022679"/>
    </source>
</evidence>
<keyword evidence="4 12" id="KW-0808">Transferase</keyword>